<evidence type="ECO:0000313" key="3">
    <source>
        <dbReference type="Proteomes" id="UP000736335"/>
    </source>
</evidence>
<reference evidence="2" key="2">
    <citation type="submission" date="2020-11" db="EMBL/GenBank/DDBJ databases">
        <authorList>
            <consortium name="DOE Joint Genome Institute"/>
            <person name="Kuo A."/>
            <person name="Miyauchi S."/>
            <person name="Kiss E."/>
            <person name="Drula E."/>
            <person name="Kohler A."/>
            <person name="Sanchez-Garcia M."/>
            <person name="Andreopoulos B."/>
            <person name="Barry K.W."/>
            <person name="Bonito G."/>
            <person name="Buee M."/>
            <person name="Carver A."/>
            <person name="Chen C."/>
            <person name="Cichocki N."/>
            <person name="Clum A."/>
            <person name="Culley D."/>
            <person name="Crous P.W."/>
            <person name="Fauchery L."/>
            <person name="Girlanda M."/>
            <person name="Hayes R."/>
            <person name="Keri Z."/>
            <person name="Labutti K."/>
            <person name="Lipzen A."/>
            <person name="Lombard V."/>
            <person name="Magnuson J."/>
            <person name="Maillard F."/>
            <person name="Morin E."/>
            <person name="Murat C."/>
            <person name="Nolan M."/>
            <person name="Ohm R."/>
            <person name="Pangilinan J."/>
            <person name="Pereira M."/>
            <person name="Perotto S."/>
            <person name="Peter M."/>
            <person name="Riley R."/>
            <person name="Sitrit Y."/>
            <person name="Stielow B."/>
            <person name="Szollosi G."/>
            <person name="Zifcakova L."/>
            <person name="Stursova M."/>
            <person name="Spatafora J.W."/>
            <person name="Tedersoo L."/>
            <person name="Vaario L.-M."/>
            <person name="Yamada A."/>
            <person name="Yan M."/>
            <person name="Wang P."/>
            <person name="Xu J."/>
            <person name="Bruns T."/>
            <person name="Baldrian P."/>
            <person name="Vilgalys R."/>
            <person name="Henrissat B."/>
            <person name="Grigoriev I.V."/>
            <person name="Hibbett D."/>
            <person name="Nagy L.G."/>
            <person name="Martin F.M."/>
        </authorList>
    </citation>
    <scope>NUCLEOTIDE SEQUENCE</scope>
    <source>
        <strain evidence="2">UH-Tt-Lm1</strain>
    </source>
</reference>
<feature type="compositionally biased region" description="Basic and acidic residues" evidence="1">
    <location>
        <begin position="397"/>
        <end position="406"/>
    </location>
</feature>
<feature type="region of interest" description="Disordered" evidence="1">
    <location>
        <begin position="37"/>
        <end position="105"/>
    </location>
</feature>
<keyword evidence="3" id="KW-1185">Reference proteome</keyword>
<organism evidence="2 3">
    <name type="scientific">Thelephora terrestris</name>
    <dbReference type="NCBI Taxonomy" id="56493"/>
    <lineage>
        <taxon>Eukaryota</taxon>
        <taxon>Fungi</taxon>
        <taxon>Dikarya</taxon>
        <taxon>Basidiomycota</taxon>
        <taxon>Agaricomycotina</taxon>
        <taxon>Agaricomycetes</taxon>
        <taxon>Thelephorales</taxon>
        <taxon>Thelephoraceae</taxon>
        <taxon>Thelephora</taxon>
    </lineage>
</organism>
<feature type="region of interest" description="Disordered" evidence="1">
    <location>
        <begin position="328"/>
        <end position="406"/>
    </location>
</feature>
<proteinExistence type="predicted"/>
<evidence type="ECO:0000256" key="1">
    <source>
        <dbReference type="SAM" id="MobiDB-lite"/>
    </source>
</evidence>
<protein>
    <submittedName>
        <fullName evidence="2">Uncharacterized protein</fullName>
    </submittedName>
</protein>
<dbReference type="Proteomes" id="UP000736335">
    <property type="component" value="Unassembled WGS sequence"/>
</dbReference>
<comment type="caution">
    <text evidence="2">The sequence shown here is derived from an EMBL/GenBank/DDBJ whole genome shotgun (WGS) entry which is preliminary data.</text>
</comment>
<reference evidence="2" key="1">
    <citation type="journal article" date="2020" name="Nat. Commun.">
        <title>Large-scale genome sequencing of mycorrhizal fungi provides insights into the early evolution of symbiotic traits.</title>
        <authorList>
            <person name="Miyauchi S."/>
            <person name="Kiss E."/>
            <person name="Kuo A."/>
            <person name="Drula E."/>
            <person name="Kohler A."/>
            <person name="Sanchez-Garcia M."/>
            <person name="Morin E."/>
            <person name="Andreopoulos B."/>
            <person name="Barry K.W."/>
            <person name="Bonito G."/>
            <person name="Buee M."/>
            <person name="Carver A."/>
            <person name="Chen C."/>
            <person name="Cichocki N."/>
            <person name="Clum A."/>
            <person name="Culley D."/>
            <person name="Crous P.W."/>
            <person name="Fauchery L."/>
            <person name="Girlanda M."/>
            <person name="Hayes R.D."/>
            <person name="Keri Z."/>
            <person name="LaButti K."/>
            <person name="Lipzen A."/>
            <person name="Lombard V."/>
            <person name="Magnuson J."/>
            <person name="Maillard F."/>
            <person name="Murat C."/>
            <person name="Nolan M."/>
            <person name="Ohm R.A."/>
            <person name="Pangilinan J."/>
            <person name="Pereira M.F."/>
            <person name="Perotto S."/>
            <person name="Peter M."/>
            <person name="Pfister S."/>
            <person name="Riley R."/>
            <person name="Sitrit Y."/>
            <person name="Stielow J.B."/>
            <person name="Szollosi G."/>
            <person name="Zifcakova L."/>
            <person name="Stursova M."/>
            <person name="Spatafora J.W."/>
            <person name="Tedersoo L."/>
            <person name="Vaario L.M."/>
            <person name="Yamada A."/>
            <person name="Yan M."/>
            <person name="Wang P."/>
            <person name="Xu J."/>
            <person name="Bruns T."/>
            <person name="Baldrian P."/>
            <person name="Vilgalys R."/>
            <person name="Dunand C."/>
            <person name="Henrissat B."/>
            <person name="Grigoriev I.V."/>
            <person name="Hibbett D."/>
            <person name="Nagy L.G."/>
            <person name="Martin F.M."/>
        </authorList>
    </citation>
    <scope>NUCLEOTIDE SEQUENCE</scope>
    <source>
        <strain evidence="2">UH-Tt-Lm1</strain>
    </source>
</reference>
<feature type="compositionally biased region" description="Basic residues" evidence="1">
    <location>
        <begin position="91"/>
        <end position="103"/>
    </location>
</feature>
<feature type="compositionally biased region" description="Polar residues" evidence="1">
    <location>
        <begin position="383"/>
        <end position="392"/>
    </location>
</feature>
<dbReference type="AlphaFoldDB" id="A0A9P6HJX8"/>
<dbReference type="EMBL" id="WIUZ02000004">
    <property type="protein sequence ID" value="KAF9788337.1"/>
    <property type="molecule type" value="Genomic_DNA"/>
</dbReference>
<accession>A0A9P6HJX8</accession>
<name>A0A9P6HJX8_9AGAM</name>
<feature type="compositionally biased region" description="Pro residues" evidence="1">
    <location>
        <begin position="80"/>
        <end position="90"/>
    </location>
</feature>
<dbReference type="OrthoDB" id="2507647at2759"/>
<evidence type="ECO:0000313" key="2">
    <source>
        <dbReference type="EMBL" id="KAF9788337.1"/>
    </source>
</evidence>
<sequence length="443" mass="48252">MSATVLPAPAPEARVHRVDIIDVDLLEDDEIQFVSSSTRLPRSHPDDVIDVDSLPEGIPGPSNLSRYRSPPPRRQRSRPSPIPPVPPLPPHFRRHRPTFRRSPHQIPTLSSGIVLASPQPFAFEERLLGRSRNHTPTYEDAPESSTPSHHVPVMGFGGALIASNNEQQTGHPNRHTRRGSRAVRLLSNSIFSTIPGLSEESRDELFDDGPDGFPAFPDFFPLFSSAYNRLGRFSESTPSIPKSAPEYKRIFTHPPKVAPGFTHDFASSSDVEDLSATGAAPGTSASTLDTVLVCAKCLDPLVMGNVPDSKRLWGLRCGHMLDGKCVRESMRPPDGQEDGDESTTENSGKGKEKAVGEPQDSAPDGSGGSLFGNTLRRLRSGRVVSTTASQSKGKQKQNAEEPKVERVHEWPCPVSGCGRTHKTNLISGVWKPDRSEGAILVYV</sequence>
<gene>
    <name evidence="2" type="ORF">BJ322DRAFT_1048337</name>
</gene>